<dbReference type="GO" id="GO:0032991">
    <property type="term" value="C:protein-containing complex"/>
    <property type="evidence" value="ECO:0007669"/>
    <property type="project" value="UniProtKB-ARBA"/>
</dbReference>
<dbReference type="GO" id="GO:0005634">
    <property type="term" value="C:nucleus"/>
    <property type="evidence" value="ECO:0007669"/>
    <property type="project" value="UniProtKB-SubCell"/>
</dbReference>
<keyword evidence="9" id="KW-1185">Reference proteome</keyword>
<dbReference type="GO" id="GO:0180010">
    <property type="term" value="P:co-transcriptional mRNA 3'-end processing, cleavage and polyadenylation pathway"/>
    <property type="evidence" value="ECO:0007669"/>
    <property type="project" value="UniProtKB-UniRule"/>
</dbReference>
<comment type="subcellular location">
    <subcellularLocation>
        <location evidence="4">Nucleus</location>
    </subcellularLocation>
    <subcellularLocation>
        <location evidence="4">Cytoplasm</location>
    </subcellularLocation>
    <text evidence="4">Nucleus and/or cytoplasm.</text>
</comment>
<dbReference type="EMBL" id="LK052897">
    <property type="protein sequence ID" value="CDR43514.1"/>
    <property type="molecule type" value="Genomic_DNA"/>
</dbReference>
<gene>
    <name evidence="8" type="ORF">BON22_5367</name>
    <name evidence="7" type="ORF">CYFA0S_12e01266g</name>
</gene>
<dbReference type="SMART" id="SM00386">
    <property type="entry name" value="HAT"/>
    <property type="match status" value="7"/>
</dbReference>
<accession>A0A061B0X3</accession>
<keyword evidence="4" id="KW-0507">mRNA processing</keyword>
<reference evidence="7" key="1">
    <citation type="journal article" date="2014" name="Genome Announc.">
        <title>Genome sequence of the yeast Cyberlindnera fabianii (Hansenula fabianii).</title>
        <authorList>
            <person name="Freel K.C."/>
            <person name="Sarilar V."/>
            <person name="Neuveglise C."/>
            <person name="Devillers H."/>
            <person name="Friedrich A."/>
            <person name="Schacherer J."/>
        </authorList>
    </citation>
    <scope>NUCLEOTIDE SEQUENCE</scope>
    <source>
        <strain evidence="7">YJS4271</strain>
    </source>
</reference>
<dbReference type="PANTHER" id="PTHR19980:SF0">
    <property type="entry name" value="CLEAVAGE STIMULATION FACTOR SUBUNIT 3"/>
    <property type="match status" value="1"/>
</dbReference>
<dbReference type="Gene3D" id="1.25.40.1040">
    <property type="match status" value="1"/>
</dbReference>
<keyword evidence="4" id="KW-0963">Cytoplasm</keyword>
<dbReference type="STRING" id="36022.A0A061B0X3"/>
<dbReference type="GO" id="GO:0005737">
    <property type="term" value="C:cytoplasm"/>
    <property type="evidence" value="ECO:0007669"/>
    <property type="project" value="UniProtKB-SubCell"/>
</dbReference>
<evidence type="ECO:0000256" key="2">
    <source>
        <dbReference type="ARBA" id="ARBA00023242"/>
    </source>
</evidence>
<dbReference type="Pfam" id="PF05843">
    <property type="entry name" value="Suf"/>
    <property type="match status" value="1"/>
</dbReference>
<dbReference type="VEuPathDB" id="FungiDB:BON22_5367"/>
<evidence type="ECO:0000259" key="6">
    <source>
        <dbReference type="Pfam" id="PF05843"/>
    </source>
</evidence>
<dbReference type="OMA" id="PKRQYFK"/>
<reference evidence="8" key="3">
    <citation type="submission" date="2017-01" db="EMBL/GenBank/DDBJ databases">
        <authorList>
            <person name="Mah S.A."/>
            <person name="Swanson W.J."/>
            <person name="Moy G.W."/>
            <person name="Vacquier V.D."/>
        </authorList>
    </citation>
    <scope>NUCLEOTIDE SEQUENCE [LARGE SCALE GENOMIC DNA]</scope>
    <source>
        <strain evidence="8">65</strain>
    </source>
</reference>
<organism evidence="7">
    <name type="scientific">Cyberlindnera fabianii</name>
    <name type="common">Yeast</name>
    <name type="synonym">Hansenula fabianii</name>
    <dbReference type="NCBI Taxonomy" id="36022"/>
    <lineage>
        <taxon>Eukaryota</taxon>
        <taxon>Fungi</taxon>
        <taxon>Dikarya</taxon>
        <taxon>Ascomycota</taxon>
        <taxon>Saccharomycotina</taxon>
        <taxon>Saccharomycetes</taxon>
        <taxon>Phaffomycetales</taxon>
        <taxon>Phaffomycetaceae</taxon>
        <taxon>Cyberlindnera</taxon>
    </lineage>
</organism>
<feature type="compositionally biased region" description="Acidic residues" evidence="5">
    <location>
        <begin position="646"/>
        <end position="658"/>
    </location>
</feature>
<evidence type="ECO:0000256" key="5">
    <source>
        <dbReference type="SAM" id="MobiDB-lite"/>
    </source>
</evidence>
<dbReference type="PANTHER" id="PTHR19980">
    <property type="entry name" value="RNA CLEAVAGE STIMULATION FACTOR"/>
    <property type="match status" value="1"/>
</dbReference>
<keyword evidence="2 4" id="KW-0539">Nucleus</keyword>
<evidence type="ECO:0000313" key="8">
    <source>
        <dbReference type="EMBL" id="ONH64755.1"/>
    </source>
</evidence>
<evidence type="ECO:0000313" key="7">
    <source>
        <dbReference type="EMBL" id="CDR43514.1"/>
    </source>
</evidence>
<evidence type="ECO:0000256" key="4">
    <source>
        <dbReference type="RuleBase" id="RU369035"/>
    </source>
</evidence>
<feature type="region of interest" description="Disordered" evidence="5">
    <location>
        <begin position="610"/>
        <end position="658"/>
    </location>
</feature>
<dbReference type="AlphaFoldDB" id="A0A061B0X3"/>
<evidence type="ECO:0000256" key="3">
    <source>
        <dbReference type="ARBA" id="ARBA00026188"/>
    </source>
</evidence>
<feature type="compositionally biased region" description="Basic and acidic residues" evidence="5">
    <location>
        <begin position="632"/>
        <end position="645"/>
    </location>
</feature>
<evidence type="ECO:0000256" key="1">
    <source>
        <dbReference type="ARBA" id="ARBA00022737"/>
    </source>
</evidence>
<reference evidence="9" key="2">
    <citation type="journal article" date="2017" name="Genome Announc.">
        <title>Genome sequences of Cyberlindnera fabianii 65, Pichia kudriavzevii 129, and Saccharomyces cerevisiae 131 isolated from fermented masau fruits in Zimbabwe.</title>
        <authorList>
            <person name="van Rijswijck I.M.H."/>
            <person name="Derks M.F.L."/>
            <person name="Abee T."/>
            <person name="de Ridder D."/>
            <person name="Smid E.J."/>
        </authorList>
    </citation>
    <scope>NUCLEOTIDE SEQUENCE [LARGE SCALE GENOMIC DNA]</scope>
    <source>
        <strain evidence="9">65</strain>
    </source>
</reference>
<protein>
    <recommendedName>
        <fullName evidence="3 4">mRNA 3'-end-processing protein RNA14</fullName>
    </recommendedName>
</protein>
<dbReference type="InterPro" id="IPR045243">
    <property type="entry name" value="Rna14-like"/>
</dbReference>
<comment type="function">
    <text evidence="4">Component of the cleavage factor IA (CFIA) complex, which is involved in the endonucleolytic cleavage during polyadenylation-dependent pre-mRNA 3'-end formation.</text>
</comment>
<dbReference type="GO" id="GO:0003729">
    <property type="term" value="F:mRNA binding"/>
    <property type="evidence" value="ECO:0007669"/>
    <property type="project" value="TreeGrafter"/>
</dbReference>
<proteinExistence type="predicted"/>
<dbReference type="Proteomes" id="UP000189513">
    <property type="component" value="Unassembled WGS sequence"/>
</dbReference>
<dbReference type="OrthoDB" id="26282at2759"/>
<dbReference type="InterPro" id="IPR011990">
    <property type="entry name" value="TPR-like_helical_dom_sf"/>
</dbReference>
<name>A0A061B0X3_CYBFA</name>
<dbReference type="EMBL" id="MPUK01000017">
    <property type="protein sequence ID" value="ONH64755.1"/>
    <property type="molecule type" value="Genomic_DNA"/>
</dbReference>
<evidence type="ECO:0000313" key="9">
    <source>
        <dbReference type="Proteomes" id="UP000189513"/>
    </source>
</evidence>
<feature type="domain" description="Suppressor of forked" evidence="6">
    <location>
        <begin position="21"/>
        <end position="589"/>
    </location>
</feature>
<dbReference type="InterPro" id="IPR008847">
    <property type="entry name" value="Suf"/>
</dbReference>
<dbReference type="InterPro" id="IPR003107">
    <property type="entry name" value="HAT"/>
</dbReference>
<dbReference type="SUPFAM" id="SSF48452">
    <property type="entry name" value="TPR-like"/>
    <property type="match status" value="2"/>
</dbReference>
<sequence>MSSVADSHPRHKSKRLASDIIGQLEDRLALNDRDIPTWLELIERTVQKDKIESVREVYERFLKKFPFLTKQWVAYIDYEVVRGEFDNANNILGRCLKSTTSVDLWKCYVNFIRRKHSVITGGDEARRVIFQAYETATNQVGTDPGSGSLWSEYLAFIDDWKAGSTWDEQQKMDMKRKVFKRALHIPLNNLEQLWSDYTVFENDLNATTARKFISETSGDYMNARSLFKEWNNITQGLDRSFETPPQVITDPSQLQKWTKWVKWEKQNKMAETPEVVAKRVDYVYKQAVQKLTFSPELWFDYVSFYEESEFFSAIRVQELLNMSLLANPTSFALNFKLIELYELDNNTALVEKKFDNLIAHLQKEFERADGDLTELKESILSSEIERKKATLAEDEELKPFSAEETEAIFKRSSAVQEQSIELHKMAEVITKTYCHYMKAIKRIKSLQDARGIFKQCRNNKKTLTHHIFAENAYMENTSTGKNVALKVFELGLKPGFFANDGEYIYKYLKFLIKVNDDINSRTVFETTITTKKELIEPKWLKKMFKLFMKYEVEFGQVASVVKLEKKYYEAFPDDAKILSFADRYSLSTEQDDYSVTDDLVRSVDLKMTDSSVAQGTKRRSDDSEQNANKRQHIADDTETSEKAEEEKGEEDDDDGSEYVSDEIYNLLRMLPNSSYFDTPLFNTSKLVKLLGELQ</sequence>
<keyword evidence="1" id="KW-0677">Repeat</keyword>